<dbReference type="Gene3D" id="3.40.50.300">
    <property type="entry name" value="P-loop containing nucleotide triphosphate hydrolases"/>
    <property type="match status" value="1"/>
</dbReference>
<dbReference type="Pfam" id="PF13614">
    <property type="entry name" value="AAA_31"/>
    <property type="match status" value="1"/>
</dbReference>
<accession>A0A6J6D4V8</accession>
<feature type="domain" description="AAA" evidence="1">
    <location>
        <begin position="6"/>
        <end position="184"/>
    </location>
</feature>
<dbReference type="PANTHER" id="PTHR13696:SF52">
    <property type="entry name" value="PARA FAMILY PROTEIN CT_582"/>
    <property type="match status" value="1"/>
</dbReference>
<dbReference type="CDD" id="cd02042">
    <property type="entry name" value="ParAB_family"/>
    <property type="match status" value="1"/>
</dbReference>
<gene>
    <name evidence="2" type="ORF">UFOPK1493_01501</name>
</gene>
<evidence type="ECO:0000313" key="2">
    <source>
        <dbReference type="EMBL" id="CAB4557343.1"/>
    </source>
</evidence>
<organism evidence="2">
    <name type="scientific">freshwater metagenome</name>
    <dbReference type="NCBI Taxonomy" id="449393"/>
    <lineage>
        <taxon>unclassified sequences</taxon>
        <taxon>metagenomes</taxon>
        <taxon>ecological metagenomes</taxon>
    </lineage>
</organism>
<dbReference type="AlphaFoldDB" id="A0A6J6D4V8"/>
<proteinExistence type="predicted"/>
<sequence length="294" mass="31131">MIPNSILVTNGKGGVGKTSLVANVAGLAAASGWRTLAIDTDPQGNLARDLGVLEAADDGTNLHEAILGRTSLAPITSVRDRLDLAPGGPALDGLTSEIHTIMARGQYLTALTLLETALTPITGDYDLIIIDSPPGERALQTLAARAAHHLVIPTAPDDCSIDGLGAVFGRFQHLRTEGGNPELNMLGVALTLTVTQATAVQRRVRHTLSELLDDRVEVFASTVRFAQAAAVACRRDGRLAHEYEQVALNAEPRYATTGPVEAYSRAATGLASDYQNLTNEILTAHTNHQLRRPA</sequence>
<protein>
    <submittedName>
        <fullName evidence="2">Unannotated protein</fullName>
    </submittedName>
</protein>
<evidence type="ECO:0000259" key="1">
    <source>
        <dbReference type="Pfam" id="PF13614"/>
    </source>
</evidence>
<dbReference type="EMBL" id="CAEZSR010000045">
    <property type="protein sequence ID" value="CAB4557343.1"/>
    <property type="molecule type" value="Genomic_DNA"/>
</dbReference>
<reference evidence="2" key="1">
    <citation type="submission" date="2020-05" db="EMBL/GenBank/DDBJ databases">
        <authorList>
            <person name="Chiriac C."/>
            <person name="Salcher M."/>
            <person name="Ghai R."/>
            <person name="Kavagutti S V."/>
        </authorList>
    </citation>
    <scope>NUCLEOTIDE SEQUENCE</scope>
</reference>
<dbReference type="PANTHER" id="PTHR13696">
    <property type="entry name" value="P-LOOP CONTAINING NUCLEOSIDE TRIPHOSPHATE HYDROLASE"/>
    <property type="match status" value="1"/>
</dbReference>
<dbReference type="InterPro" id="IPR050678">
    <property type="entry name" value="DNA_Partitioning_ATPase"/>
</dbReference>
<dbReference type="InterPro" id="IPR025669">
    <property type="entry name" value="AAA_dom"/>
</dbReference>
<dbReference type="InterPro" id="IPR027417">
    <property type="entry name" value="P-loop_NTPase"/>
</dbReference>
<dbReference type="SUPFAM" id="SSF52540">
    <property type="entry name" value="P-loop containing nucleoside triphosphate hydrolases"/>
    <property type="match status" value="1"/>
</dbReference>
<name>A0A6J6D4V8_9ZZZZ</name>